<dbReference type="EMBL" id="JACEEZ010007602">
    <property type="protein sequence ID" value="KAG0723913.1"/>
    <property type="molecule type" value="Genomic_DNA"/>
</dbReference>
<name>A0A8J4YC55_CHIOP</name>
<comment type="caution">
    <text evidence="1">The sequence shown here is derived from an EMBL/GenBank/DDBJ whole genome shotgun (WGS) entry which is preliminary data.</text>
</comment>
<gene>
    <name evidence="1" type="ORF">GWK47_041764</name>
</gene>
<dbReference type="Proteomes" id="UP000770661">
    <property type="component" value="Unassembled WGS sequence"/>
</dbReference>
<evidence type="ECO:0000313" key="2">
    <source>
        <dbReference type="Proteomes" id="UP000770661"/>
    </source>
</evidence>
<keyword evidence="2" id="KW-1185">Reference proteome</keyword>
<dbReference type="OrthoDB" id="1893551at2759"/>
<evidence type="ECO:0000313" key="1">
    <source>
        <dbReference type="EMBL" id="KAG0723913.1"/>
    </source>
</evidence>
<protein>
    <submittedName>
        <fullName evidence="1">Uncharacterized protein</fullName>
    </submittedName>
</protein>
<sequence>MKVTEKSKKRKGRSTSTGATDLSQAILSLARKLEIPALEKALANYKKAIGTAEESDVHFMTTLLSAASQEKLQEMSEYYRSVNDCMSYRIITPYDAPPYSQDLRKH</sequence>
<proteinExistence type="predicted"/>
<accession>A0A8J4YC55</accession>
<dbReference type="AlphaFoldDB" id="A0A8J4YC55"/>
<reference evidence="1" key="1">
    <citation type="submission" date="2020-07" db="EMBL/GenBank/DDBJ databases">
        <title>The High-quality genome of the commercially important snow crab, Chionoecetes opilio.</title>
        <authorList>
            <person name="Jeong J.-H."/>
            <person name="Ryu S."/>
        </authorList>
    </citation>
    <scope>NUCLEOTIDE SEQUENCE</scope>
    <source>
        <strain evidence="1">MADBK_172401_WGS</strain>
        <tissue evidence="1">Digestive gland</tissue>
    </source>
</reference>
<organism evidence="1 2">
    <name type="scientific">Chionoecetes opilio</name>
    <name type="common">Atlantic snow crab</name>
    <name type="synonym">Cancer opilio</name>
    <dbReference type="NCBI Taxonomy" id="41210"/>
    <lineage>
        <taxon>Eukaryota</taxon>
        <taxon>Metazoa</taxon>
        <taxon>Ecdysozoa</taxon>
        <taxon>Arthropoda</taxon>
        <taxon>Crustacea</taxon>
        <taxon>Multicrustacea</taxon>
        <taxon>Malacostraca</taxon>
        <taxon>Eumalacostraca</taxon>
        <taxon>Eucarida</taxon>
        <taxon>Decapoda</taxon>
        <taxon>Pleocyemata</taxon>
        <taxon>Brachyura</taxon>
        <taxon>Eubrachyura</taxon>
        <taxon>Majoidea</taxon>
        <taxon>Majidae</taxon>
        <taxon>Chionoecetes</taxon>
    </lineage>
</organism>